<dbReference type="InterPro" id="IPR056818">
    <property type="entry name" value="GlmU/GlgC-like_hexapep"/>
</dbReference>
<evidence type="ECO:0000256" key="1">
    <source>
        <dbReference type="ARBA" id="ARBA00010443"/>
    </source>
</evidence>
<keyword evidence="3" id="KW-0548">Nucleotidyltransferase</keyword>
<evidence type="ECO:0000256" key="3">
    <source>
        <dbReference type="ARBA" id="ARBA00022695"/>
    </source>
</evidence>
<keyword evidence="4" id="KW-0320">Glycogen biosynthesis</keyword>
<feature type="domain" description="Nucleotidyl transferase" evidence="6">
    <location>
        <begin position="8"/>
        <end position="263"/>
    </location>
</feature>
<dbReference type="SUPFAM" id="SSF53448">
    <property type="entry name" value="Nucleotide-diphospho-sugar transferases"/>
    <property type="match status" value="1"/>
</dbReference>
<evidence type="ECO:0000313" key="9">
    <source>
        <dbReference type="Proteomes" id="UP001203761"/>
    </source>
</evidence>
<dbReference type="InterPro" id="IPR011004">
    <property type="entry name" value="Trimer_LpxA-like_sf"/>
</dbReference>
<dbReference type="CDD" id="cd04651">
    <property type="entry name" value="LbH_G1P_AT_C"/>
    <property type="match status" value="1"/>
</dbReference>
<organism evidence="8 9">
    <name type="scientific">Brachybacterium equifaecis</name>
    <dbReference type="NCBI Taxonomy" id="2910770"/>
    <lineage>
        <taxon>Bacteria</taxon>
        <taxon>Bacillati</taxon>
        <taxon>Actinomycetota</taxon>
        <taxon>Actinomycetes</taxon>
        <taxon>Micrococcales</taxon>
        <taxon>Dermabacteraceae</taxon>
        <taxon>Brachybacterium</taxon>
    </lineage>
</organism>
<protein>
    <submittedName>
        <fullName evidence="8">NTP transferase domain-containing protein</fullName>
    </submittedName>
</protein>
<comment type="similarity">
    <text evidence="1">Belongs to the bacterial/plant glucose-1-phosphate adenylyltransferase family.</text>
</comment>
<dbReference type="PANTHER" id="PTHR43523">
    <property type="entry name" value="GLUCOSE-1-PHOSPHATE ADENYLYLTRANSFERASE-RELATED"/>
    <property type="match status" value="1"/>
</dbReference>
<keyword evidence="9" id="KW-1185">Reference proteome</keyword>
<evidence type="ECO:0000256" key="4">
    <source>
        <dbReference type="ARBA" id="ARBA00023056"/>
    </source>
</evidence>
<dbReference type="Pfam" id="PF24894">
    <property type="entry name" value="Hexapep_GlmU"/>
    <property type="match status" value="1"/>
</dbReference>
<evidence type="ECO:0000256" key="5">
    <source>
        <dbReference type="SAM" id="MobiDB-lite"/>
    </source>
</evidence>
<comment type="caution">
    <text evidence="8">The sequence shown here is derived from an EMBL/GenBank/DDBJ whole genome shotgun (WGS) entry which is preliminary data.</text>
</comment>
<dbReference type="Gene3D" id="3.90.550.10">
    <property type="entry name" value="Spore Coat Polysaccharide Biosynthesis Protein SpsA, Chain A"/>
    <property type="match status" value="1"/>
</dbReference>
<dbReference type="Proteomes" id="UP001203761">
    <property type="component" value="Unassembled WGS sequence"/>
</dbReference>
<evidence type="ECO:0000259" key="7">
    <source>
        <dbReference type="Pfam" id="PF24894"/>
    </source>
</evidence>
<evidence type="ECO:0000256" key="2">
    <source>
        <dbReference type="ARBA" id="ARBA00022679"/>
    </source>
</evidence>
<sequence length="414" mass="43360">MRIPRTLAIILAGGEGSRMDVLTAARAKPSLRVAGSYRLIDVALSNLANSQISDVWIVEQYLPHTLNAHLSAGRPWDLDRSHGGLQILAPFTGGPGEGFATGNSDSLWRFREQIAAFGADLVLVLSADHLYTLDLRDVIATHTDAKADLTIVTTSHDDDASRHGVVKATPRGRVSAFWYKPEEPPTDLVATEVFCFGADALVEALEELGAGPGAKESGLEDYGDDLVPWFVENRRTVEHRLEGYWRDIGTIESYWRAHMHILDGMGPALDDADWPIRSAQPQLLPAKVEEGAVVSESLLAAGSSVAGTVRRSVLSPGARVDPGAEVTDCVLLDGARVGAGVHLKGCIVDVGAQVVGPAEPGADGAELGTGGTSGRADGIREVGAEGQVTVIGPDGAVAEVDEVGGSSDGTAASA</sequence>
<dbReference type="RefSeq" id="WP_249738267.1">
    <property type="nucleotide sequence ID" value="NZ_JAKNCJ010000009.1"/>
</dbReference>
<reference evidence="8" key="1">
    <citation type="submission" date="2022-02" db="EMBL/GenBank/DDBJ databases">
        <authorList>
            <person name="Lee M."/>
            <person name="Kim S.-J."/>
            <person name="Jung M.-Y."/>
        </authorList>
    </citation>
    <scope>NUCLEOTIDE SEQUENCE</scope>
    <source>
        <strain evidence="8">JHP9</strain>
    </source>
</reference>
<dbReference type="InterPro" id="IPR029044">
    <property type="entry name" value="Nucleotide-diphossugar_trans"/>
</dbReference>
<dbReference type="SUPFAM" id="SSF51161">
    <property type="entry name" value="Trimeric LpxA-like enzymes"/>
    <property type="match status" value="1"/>
</dbReference>
<accession>A0ABT0R2M5</accession>
<dbReference type="CDD" id="cd02508">
    <property type="entry name" value="ADP_Glucose_PP"/>
    <property type="match status" value="1"/>
</dbReference>
<dbReference type="InterPro" id="IPR011831">
    <property type="entry name" value="ADP-Glc_PPase"/>
</dbReference>
<dbReference type="EMBL" id="JAKNCJ010000009">
    <property type="protein sequence ID" value="MCL6424186.1"/>
    <property type="molecule type" value="Genomic_DNA"/>
</dbReference>
<dbReference type="GO" id="GO:0016740">
    <property type="term" value="F:transferase activity"/>
    <property type="evidence" value="ECO:0007669"/>
    <property type="project" value="UniProtKB-KW"/>
</dbReference>
<evidence type="ECO:0000313" key="8">
    <source>
        <dbReference type="EMBL" id="MCL6424186.1"/>
    </source>
</evidence>
<dbReference type="Gene3D" id="2.160.10.10">
    <property type="entry name" value="Hexapeptide repeat proteins"/>
    <property type="match status" value="1"/>
</dbReference>
<evidence type="ECO:0000259" key="6">
    <source>
        <dbReference type="Pfam" id="PF00483"/>
    </source>
</evidence>
<dbReference type="PANTHER" id="PTHR43523:SF2">
    <property type="entry name" value="GLUCOSE-1-PHOSPHATE ADENYLYLTRANSFERASE"/>
    <property type="match status" value="1"/>
</dbReference>
<feature type="domain" description="Glucose-1-phosphate adenylyltransferase/Bifunctional protein GlmU-like C-terminal hexapeptide" evidence="7">
    <location>
        <begin position="290"/>
        <end position="363"/>
    </location>
</feature>
<dbReference type="Pfam" id="PF00483">
    <property type="entry name" value="NTP_transferase"/>
    <property type="match status" value="1"/>
</dbReference>
<dbReference type="InterPro" id="IPR005835">
    <property type="entry name" value="NTP_transferase_dom"/>
</dbReference>
<keyword evidence="2 8" id="KW-0808">Transferase</keyword>
<name>A0ABT0R2M5_9MICO</name>
<proteinExistence type="inferred from homology"/>
<gene>
    <name evidence="8" type="ORF">Bequi_12490</name>
</gene>
<feature type="region of interest" description="Disordered" evidence="5">
    <location>
        <begin position="359"/>
        <end position="378"/>
    </location>
</feature>